<protein>
    <submittedName>
        <fullName evidence="2">Uncharacterized protein</fullName>
    </submittedName>
</protein>
<evidence type="ECO:0000313" key="3">
    <source>
        <dbReference type="Proteomes" id="UP000243081"/>
    </source>
</evidence>
<feature type="region of interest" description="Disordered" evidence="1">
    <location>
        <begin position="1"/>
        <end position="21"/>
    </location>
</feature>
<feature type="compositionally biased region" description="Polar residues" evidence="1">
    <location>
        <begin position="1"/>
        <end position="17"/>
    </location>
</feature>
<dbReference type="OrthoDB" id="5370011at2759"/>
<evidence type="ECO:0000313" key="2">
    <source>
        <dbReference type="EMBL" id="OAQ96345.1"/>
    </source>
</evidence>
<dbReference type="EMBL" id="LUKN01004220">
    <property type="protein sequence ID" value="OAQ96345.1"/>
    <property type="molecule type" value="Genomic_DNA"/>
</dbReference>
<dbReference type="OMA" id="RVHRTCH"/>
<accession>A0A179I0P4</accession>
<sequence>MEPSATDCSKPSGSSNHGAGGQIFTVSKLEIAERRGKAISTRLGMDIETWEMRTTQPGETVLRQDRPVSLRVRWYCHRCDGDINPRGTCSNCSHARCRICIRLHRDHDVDDDVVGRPDRRPYENGDEGYIIPDSDLTDAGLHLQRRSHPGAADLVLRRPRLRVRRTCHVCQADFAQVSQTVCDKCEHVRCTDCPRDPPKHSKYPFGYPGDEFGPNSIPYYECVKCWALYPPHTDNGTPCRRCGEEKSDDSPRALPRAVDPDYDPSFLLRLEAKLDELQAQGADVFLDQEN</sequence>
<dbReference type="AlphaFoldDB" id="A0A179I0P4"/>
<name>A0A179I0P4_CORDF</name>
<organism evidence="2 3">
    <name type="scientific">Cordyceps confragosa</name>
    <name type="common">Lecanicillium lecanii</name>
    <dbReference type="NCBI Taxonomy" id="2714763"/>
    <lineage>
        <taxon>Eukaryota</taxon>
        <taxon>Fungi</taxon>
        <taxon>Dikarya</taxon>
        <taxon>Ascomycota</taxon>
        <taxon>Pezizomycotina</taxon>
        <taxon>Sordariomycetes</taxon>
        <taxon>Hypocreomycetidae</taxon>
        <taxon>Hypocreales</taxon>
        <taxon>Cordycipitaceae</taxon>
        <taxon>Akanthomyces</taxon>
    </lineage>
</organism>
<comment type="caution">
    <text evidence="2">The sequence shown here is derived from an EMBL/GenBank/DDBJ whole genome shotgun (WGS) entry which is preliminary data.</text>
</comment>
<reference evidence="2 3" key="1">
    <citation type="submission" date="2016-03" db="EMBL/GenBank/DDBJ databases">
        <title>Fine-scale spatial genetic structure of a fungal parasite of coffee scale insects.</title>
        <authorList>
            <person name="Jackson D."/>
            <person name="Zemenick K.A."/>
            <person name="Malloure B."/>
            <person name="Quandt C.A."/>
            <person name="James T.Y."/>
        </authorList>
    </citation>
    <scope>NUCLEOTIDE SEQUENCE [LARGE SCALE GENOMIC DNA]</scope>
    <source>
        <strain evidence="2 3">UM487</strain>
    </source>
</reference>
<keyword evidence="3" id="KW-1185">Reference proteome</keyword>
<evidence type="ECO:0000256" key="1">
    <source>
        <dbReference type="SAM" id="MobiDB-lite"/>
    </source>
</evidence>
<gene>
    <name evidence="2" type="ORF">LLEC1_01050</name>
</gene>
<proteinExistence type="predicted"/>
<dbReference type="Proteomes" id="UP000243081">
    <property type="component" value="Unassembled WGS sequence"/>
</dbReference>